<name>A0A318NJK4_9ACTN</name>
<proteinExistence type="predicted"/>
<organism evidence="1 2">
    <name type="scientific">Micromonospora arborensis</name>
    <dbReference type="NCBI Taxonomy" id="2116518"/>
    <lineage>
        <taxon>Bacteria</taxon>
        <taxon>Bacillati</taxon>
        <taxon>Actinomycetota</taxon>
        <taxon>Actinomycetes</taxon>
        <taxon>Micromonosporales</taxon>
        <taxon>Micromonosporaceae</taxon>
        <taxon>Micromonospora</taxon>
    </lineage>
</organism>
<dbReference type="Gene3D" id="1.20.120.450">
    <property type="entry name" value="dinb family like domain"/>
    <property type="match status" value="1"/>
</dbReference>
<comment type="caution">
    <text evidence="1">The sequence shown here is derived from an EMBL/GenBank/DDBJ whole genome shotgun (WGS) entry which is preliminary data.</text>
</comment>
<keyword evidence="2" id="KW-1185">Reference proteome</keyword>
<dbReference type="Pfam" id="PF04978">
    <property type="entry name" value="MST"/>
    <property type="match status" value="1"/>
</dbReference>
<dbReference type="Proteomes" id="UP000248333">
    <property type="component" value="Unassembled WGS sequence"/>
</dbReference>
<sequence length="183" mass="20071">MTEVDEQITAKPPLAAEEAATLLGFLERQRATLAWKCGELDAEGLRAQLAPSSMTLGGLLKHMAHVEDDIFASWLLGREAGPPWNVVDWDADPDWDWRSAADESPEQLVALWRSAVLRSRSVVAEALVDGGLEQVGKFTNSRGESPSLRYILLTLIEEYARHVGHADLIRESVDGLTGESPPD</sequence>
<evidence type="ECO:0000313" key="2">
    <source>
        <dbReference type="Proteomes" id="UP000248333"/>
    </source>
</evidence>
<dbReference type="InterPro" id="IPR007061">
    <property type="entry name" value="MST-like"/>
</dbReference>
<dbReference type="RefSeq" id="WP_110563859.1">
    <property type="nucleotide sequence ID" value="NZ_PYBV01000015.1"/>
</dbReference>
<accession>A0A318NJK4</accession>
<dbReference type="InterPro" id="IPR034660">
    <property type="entry name" value="DinB/YfiT-like"/>
</dbReference>
<dbReference type="EMBL" id="PYBV01000015">
    <property type="protein sequence ID" value="PYC70756.1"/>
    <property type="molecule type" value="Genomic_DNA"/>
</dbReference>
<reference evidence="1 2" key="1">
    <citation type="submission" date="2018-03" db="EMBL/GenBank/DDBJ databases">
        <title>Bioinformatic expansion and discovery of thiopeptide antibiotics.</title>
        <authorList>
            <person name="Schwalen C.J."/>
            <person name="Hudson G.A."/>
            <person name="Mitchell D.A."/>
        </authorList>
    </citation>
    <scope>NUCLEOTIDE SEQUENCE [LARGE SCALE GENOMIC DNA]</scope>
    <source>
        <strain evidence="1 2">NRRL 8041</strain>
    </source>
</reference>
<protein>
    <submittedName>
        <fullName evidence="1">Mini-circle protein</fullName>
    </submittedName>
</protein>
<gene>
    <name evidence="1" type="ORF">C7C45_12740</name>
</gene>
<dbReference type="SUPFAM" id="SSF109854">
    <property type="entry name" value="DinB/YfiT-like putative metalloenzymes"/>
    <property type="match status" value="1"/>
</dbReference>
<evidence type="ECO:0000313" key="1">
    <source>
        <dbReference type="EMBL" id="PYC70756.1"/>
    </source>
</evidence>
<dbReference type="OrthoDB" id="4548523at2"/>
<dbReference type="AlphaFoldDB" id="A0A318NJK4"/>